<dbReference type="InterPro" id="IPR010065">
    <property type="entry name" value="AA_ABC_transptr_permease_3TM"/>
</dbReference>
<dbReference type="InterPro" id="IPR000515">
    <property type="entry name" value="MetI-like"/>
</dbReference>
<proteinExistence type="inferred from homology"/>
<evidence type="ECO:0000256" key="3">
    <source>
        <dbReference type="ARBA" id="ARBA00022475"/>
    </source>
</evidence>
<feature type="transmembrane region" description="Helical" evidence="7">
    <location>
        <begin position="24"/>
        <end position="48"/>
    </location>
</feature>
<dbReference type="EMBL" id="PRKZ01000002">
    <property type="protein sequence ID" value="RAW51304.1"/>
    <property type="molecule type" value="Genomic_DNA"/>
</dbReference>
<dbReference type="AlphaFoldDB" id="A0A329TPM9"/>
<feature type="domain" description="ABC transmembrane type-1" evidence="8">
    <location>
        <begin position="24"/>
        <end position="238"/>
    </location>
</feature>
<evidence type="ECO:0000256" key="1">
    <source>
        <dbReference type="ARBA" id="ARBA00004651"/>
    </source>
</evidence>
<reference evidence="9 10" key="1">
    <citation type="submission" date="2018-02" db="EMBL/GenBank/DDBJ databases">
        <title>Complete genome sequencing of Faecalibacterium prausnitzii strains isolated from the human gut.</title>
        <authorList>
            <person name="Fitzgerald B.C."/>
            <person name="Shkoporov A.N."/>
            <person name="Ross P.R."/>
            <person name="Hill C."/>
        </authorList>
    </citation>
    <scope>NUCLEOTIDE SEQUENCE [LARGE SCALE GENOMIC DNA]</scope>
    <source>
        <strain evidence="9 10">APC942/8-14-2</strain>
    </source>
</reference>
<dbReference type="CDD" id="cd06261">
    <property type="entry name" value="TM_PBP2"/>
    <property type="match status" value="1"/>
</dbReference>
<evidence type="ECO:0000313" key="9">
    <source>
        <dbReference type="EMBL" id="RAW51304.1"/>
    </source>
</evidence>
<dbReference type="InterPro" id="IPR035906">
    <property type="entry name" value="MetI-like_sf"/>
</dbReference>
<gene>
    <name evidence="9" type="ORF">C4N25_04735</name>
</gene>
<evidence type="ECO:0000256" key="5">
    <source>
        <dbReference type="ARBA" id="ARBA00022989"/>
    </source>
</evidence>
<sequence length="258" mass="27995">MKTLAASLSILTQQGVMLYLLRGVAFTCIISVLGVILGLIVGSLLALARTYCKHGPARVLGWLSAAYIELFRNTPYLLWIFICVVFCPCPAFFARKMFGLTSVEMKLLFKAALALILFNSSVIAEIVRGGLNGVAKGQFEAGYAQGFNTAEVLLYIVLPQAYRNIVPTLLSQVITTIKDSSYLANVATIELMARIRQLLSAAGTYNGLGTVNVSDVMVLFGAACVIYFIINFTLSCIVRSMQNKRKKALVFAPAKNAA</sequence>
<keyword evidence="5 7" id="KW-1133">Transmembrane helix</keyword>
<dbReference type="RefSeq" id="WP_022256353.1">
    <property type="nucleotide sequence ID" value="NZ_PRKZ01000002.1"/>
</dbReference>
<dbReference type="InterPro" id="IPR043429">
    <property type="entry name" value="ArtM/GltK/GlnP/TcyL/YhdX-like"/>
</dbReference>
<keyword evidence="6 7" id="KW-0472">Membrane</keyword>
<keyword evidence="2 7" id="KW-0813">Transport</keyword>
<feature type="transmembrane region" description="Helical" evidence="7">
    <location>
        <begin position="216"/>
        <end position="238"/>
    </location>
</feature>
<dbReference type="SUPFAM" id="SSF161098">
    <property type="entry name" value="MetI-like"/>
    <property type="match status" value="1"/>
</dbReference>
<dbReference type="PANTHER" id="PTHR30614:SF41">
    <property type="entry name" value="INNER MEMBRANE AMINO-ACID ABC TRANSPORTER PERMEASE PROTEIN YHDY"/>
    <property type="match status" value="1"/>
</dbReference>
<dbReference type="PROSITE" id="PS50928">
    <property type="entry name" value="ABC_TM1"/>
    <property type="match status" value="1"/>
</dbReference>
<dbReference type="NCBIfam" id="TIGR01726">
    <property type="entry name" value="HEQRo_perm_3TM"/>
    <property type="match status" value="1"/>
</dbReference>
<accession>A0A329TPM9</accession>
<comment type="caution">
    <text evidence="9">The sequence shown here is derived from an EMBL/GenBank/DDBJ whole genome shotgun (WGS) entry which is preliminary data.</text>
</comment>
<organism evidence="9 10">
    <name type="scientific">Faecalibacterium prausnitzii</name>
    <dbReference type="NCBI Taxonomy" id="853"/>
    <lineage>
        <taxon>Bacteria</taxon>
        <taxon>Bacillati</taxon>
        <taxon>Bacillota</taxon>
        <taxon>Clostridia</taxon>
        <taxon>Eubacteriales</taxon>
        <taxon>Oscillospiraceae</taxon>
        <taxon>Faecalibacterium</taxon>
    </lineage>
</organism>
<evidence type="ECO:0000256" key="7">
    <source>
        <dbReference type="RuleBase" id="RU363032"/>
    </source>
</evidence>
<dbReference type="Pfam" id="PF00528">
    <property type="entry name" value="BPD_transp_1"/>
    <property type="match status" value="1"/>
</dbReference>
<dbReference type="GO" id="GO:0006865">
    <property type="term" value="P:amino acid transport"/>
    <property type="evidence" value="ECO:0007669"/>
    <property type="project" value="TreeGrafter"/>
</dbReference>
<name>A0A329TPM9_9FIRM</name>
<evidence type="ECO:0000313" key="10">
    <source>
        <dbReference type="Proteomes" id="UP000251634"/>
    </source>
</evidence>
<protein>
    <submittedName>
        <fullName evidence="9">Amino acid ABC transporter permease</fullName>
    </submittedName>
</protein>
<evidence type="ECO:0000256" key="4">
    <source>
        <dbReference type="ARBA" id="ARBA00022692"/>
    </source>
</evidence>
<comment type="subcellular location">
    <subcellularLocation>
        <location evidence="1 7">Cell membrane</location>
        <topology evidence="1 7">Multi-pass membrane protein</topology>
    </subcellularLocation>
</comment>
<evidence type="ECO:0000256" key="2">
    <source>
        <dbReference type="ARBA" id="ARBA00022448"/>
    </source>
</evidence>
<feature type="transmembrane region" description="Helical" evidence="7">
    <location>
        <begin position="76"/>
        <end position="95"/>
    </location>
</feature>
<dbReference type="PANTHER" id="PTHR30614">
    <property type="entry name" value="MEMBRANE COMPONENT OF AMINO ACID ABC TRANSPORTER"/>
    <property type="match status" value="1"/>
</dbReference>
<dbReference type="GO" id="GO:0043190">
    <property type="term" value="C:ATP-binding cassette (ABC) transporter complex"/>
    <property type="evidence" value="ECO:0007669"/>
    <property type="project" value="InterPro"/>
</dbReference>
<dbReference type="GO" id="GO:0022857">
    <property type="term" value="F:transmembrane transporter activity"/>
    <property type="evidence" value="ECO:0007669"/>
    <property type="project" value="InterPro"/>
</dbReference>
<dbReference type="Gene3D" id="1.10.3720.10">
    <property type="entry name" value="MetI-like"/>
    <property type="match status" value="1"/>
</dbReference>
<evidence type="ECO:0000256" key="6">
    <source>
        <dbReference type="ARBA" id="ARBA00023136"/>
    </source>
</evidence>
<dbReference type="Proteomes" id="UP000251634">
    <property type="component" value="Unassembled WGS sequence"/>
</dbReference>
<keyword evidence="4 7" id="KW-0812">Transmembrane</keyword>
<comment type="similarity">
    <text evidence="7">Belongs to the binding-protein-dependent transport system permease family.</text>
</comment>
<keyword evidence="3" id="KW-1003">Cell membrane</keyword>
<feature type="transmembrane region" description="Helical" evidence="7">
    <location>
        <begin position="107"/>
        <end position="127"/>
    </location>
</feature>
<evidence type="ECO:0000259" key="8">
    <source>
        <dbReference type="PROSITE" id="PS50928"/>
    </source>
</evidence>